<organism evidence="2 3">
    <name type="scientific">Diabrotica virgifera virgifera</name>
    <name type="common">western corn rootworm</name>
    <dbReference type="NCBI Taxonomy" id="50390"/>
    <lineage>
        <taxon>Eukaryota</taxon>
        <taxon>Metazoa</taxon>
        <taxon>Ecdysozoa</taxon>
        <taxon>Arthropoda</taxon>
        <taxon>Hexapoda</taxon>
        <taxon>Insecta</taxon>
        <taxon>Pterygota</taxon>
        <taxon>Neoptera</taxon>
        <taxon>Endopterygota</taxon>
        <taxon>Coleoptera</taxon>
        <taxon>Polyphaga</taxon>
        <taxon>Cucujiformia</taxon>
        <taxon>Chrysomeloidea</taxon>
        <taxon>Chrysomelidae</taxon>
        <taxon>Galerucinae</taxon>
        <taxon>Diabroticina</taxon>
        <taxon>Diabroticites</taxon>
        <taxon>Diabrotica</taxon>
    </lineage>
</organism>
<dbReference type="Gene3D" id="3.30.420.10">
    <property type="entry name" value="Ribonuclease H-like superfamily/Ribonuclease H"/>
    <property type="match status" value="1"/>
</dbReference>
<dbReference type="PROSITE" id="PS50879">
    <property type="entry name" value="RNASE_H_1"/>
    <property type="match status" value="1"/>
</dbReference>
<proteinExistence type="predicted"/>
<dbReference type="SUPFAM" id="SSF53098">
    <property type="entry name" value="Ribonuclease H-like"/>
    <property type="match status" value="1"/>
</dbReference>
<dbReference type="RefSeq" id="XP_050505790.1">
    <property type="nucleotide sequence ID" value="XM_050649833.1"/>
</dbReference>
<accession>A0ABM5K6H8</accession>
<dbReference type="PANTHER" id="PTHR47723">
    <property type="entry name" value="OS05G0353850 PROTEIN"/>
    <property type="match status" value="1"/>
</dbReference>
<dbReference type="InterPro" id="IPR012337">
    <property type="entry name" value="RNaseH-like_sf"/>
</dbReference>
<evidence type="ECO:0000313" key="2">
    <source>
        <dbReference type="EnsemblMetazoa" id="XP_050505790.1"/>
    </source>
</evidence>
<keyword evidence="3" id="KW-1185">Reference proteome</keyword>
<protein>
    <recommendedName>
        <fullName evidence="1">RNase H type-1 domain-containing protein</fullName>
    </recommendedName>
</protein>
<evidence type="ECO:0000313" key="3">
    <source>
        <dbReference type="Proteomes" id="UP001652700"/>
    </source>
</evidence>
<reference evidence="2" key="1">
    <citation type="submission" date="2025-05" db="UniProtKB">
        <authorList>
            <consortium name="EnsemblMetazoa"/>
        </authorList>
    </citation>
    <scope>IDENTIFICATION</scope>
</reference>
<dbReference type="Proteomes" id="UP001652700">
    <property type="component" value="Unplaced"/>
</dbReference>
<dbReference type="InterPro" id="IPR053151">
    <property type="entry name" value="RNase_H-like"/>
</dbReference>
<dbReference type="CDD" id="cd09276">
    <property type="entry name" value="Rnase_HI_RT_non_LTR"/>
    <property type="match status" value="1"/>
</dbReference>
<dbReference type="GeneID" id="126884045"/>
<feature type="domain" description="RNase H type-1" evidence="1">
    <location>
        <begin position="105"/>
        <end position="238"/>
    </location>
</feature>
<dbReference type="PANTHER" id="PTHR47723:SF19">
    <property type="entry name" value="POLYNUCLEOTIDYL TRANSFERASE, RIBONUCLEASE H-LIKE SUPERFAMILY PROTEIN"/>
    <property type="match status" value="1"/>
</dbReference>
<evidence type="ECO:0000259" key="1">
    <source>
        <dbReference type="PROSITE" id="PS50879"/>
    </source>
</evidence>
<name>A0ABM5K6H8_DIAVI</name>
<dbReference type="InterPro" id="IPR002156">
    <property type="entry name" value="RNaseH_domain"/>
</dbReference>
<dbReference type="EnsemblMetazoa" id="XM_050649833.1">
    <property type="protein sequence ID" value="XP_050505790.1"/>
    <property type="gene ID" value="LOC126884045"/>
</dbReference>
<dbReference type="InterPro" id="IPR036397">
    <property type="entry name" value="RNaseH_sf"/>
</dbReference>
<sequence length="396" mass="45052">MGMASSKFILKNLMLIGNPIISALDLLDLAIQRNQNHWKNRNIPFLVLLKNKFKSTYPNLYLSDLYPCHNFELDHQLSTIPIINIQSNRSDELASVQLQKIILNKPSHIKFFTDGSVDGEGSAGFGVFSPEINYSYTSKLPKYTQICTAEIVAINHALQIILKNGIKQAIICSDSKSAIQKIGRSTYSMETEHSSFMTKRGIIEAEENNVNISLAWIPGHSNIKGNMVADKLANIGRTLNVAAGITLHYSNFLPDIKHSIWNRWKQEWQGKNRNNSFYSKIVGQIDKLPWYHNFAYQDRRHITTIIRMRTGHCATPVHLFRIGVKDNPYCDCGRVGSLNHLIFECPINMSPNFDLYKELAKTNIPTPIEICLLMSNLNPRRINLILKFLNLAKLNL</sequence>
<dbReference type="Pfam" id="PF00075">
    <property type="entry name" value="RNase_H"/>
    <property type="match status" value="1"/>
</dbReference>